<evidence type="ECO:0000313" key="1">
    <source>
        <dbReference type="EMBL" id="KAF6146574.1"/>
    </source>
</evidence>
<accession>A0A7J7LVH6</accession>
<organism evidence="1 2">
    <name type="scientific">Kingdonia uniflora</name>
    <dbReference type="NCBI Taxonomy" id="39325"/>
    <lineage>
        <taxon>Eukaryota</taxon>
        <taxon>Viridiplantae</taxon>
        <taxon>Streptophyta</taxon>
        <taxon>Embryophyta</taxon>
        <taxon>Tracheophyta</taxon>
        <taxon>Spermatophyta</taxon>
        <taxon>Magnoliopsida</taxon>
        <taxon>Ranunculales</taxon>
        <taxon>Circaeasteraceae</taxon>
        <taxon>Kingdonia</taxon>
    </lineage>
</organism>
<dbReference type="AlphaFoldDB" id="A0A7J7LVH6"/>
<dbReference type="EMBL" id="JACGCM010001965">
    <property type="protein sequence ID" value="KAF6146574.1"/>
    <property type="molecule type" value="Genomic_DNA"/>
</dbReference>
<dbReference type="Proteomes" id="UP000541444">
    <property type="component" value="Unassembled WGS sequence"/>
</dbReference>
<gene>
    <name evidence="1" type="ORF">GIB67_008860</name>
</gene>
<comment type="caution">
    <text evidence="1">The sequence shown here is derived from an EMBL/GenBank/DDBJ whole genome shotgun (WGS) entry which is preliminary data.</text>
</comment>
<proteinExistence type="predicted"/>
<protein>
    <submittedName>
        <fullName evidence="1">Uncharacterized protein</fullName>
    </submittedName>
</protein>
<evidence type="ECO:0000313" key="2">
    <source>
        <dbReference type="Proteomes" id="UP000541444"/>
    </source>
</evidence>
<reference evidence="1 2" key="1">
    <citation type="journal article" date="2020" name="IScience">
        <title>Genome Sequencing of the Endangered Kingdonia uniflora (Circaeasteraceae, Ranunculales) Reveals Potential Mechanisms of Evolutionary Specialization.</title>
        <authorList>
            <person name="Sun Y."/>
            <person name="Deng T."/>
            <person name="Zhang A."/>
            <person name="Moore M.J."/>
            <person name="Landis J.B."/>
            <person name="Lin N."/>
            <person name="Zhang H."/>
            <person name="Zhang X."/>
            <person name="Huang J."/>
            <person name="Zhang X."/>
            <person name="Sun H."/>
            <person name="Wang H."/>
        </authorList>
    </citation>
    <scope>NUCLEOTIDE SEQUENCE [LARGE SCALE GENOMIC DNA]</scope>
    <source>
        <strain evidence="1">TB1705</strain>
        <tissue evidence="1">Leaf</tissue>
    </source>
</reference>
<feature type="non-terminal residue" evidence="1">
    <location>
        <position position="1"/>
    </location>
</feature>
<keyword evidence="2" id="KW-1185">Reference proteome</keyword>
<sequence>MKNHSCIGQTIRLKLIRVLSEAQNAPCNAGLPIRIHEKTDLKCPSNFLLSDVPLIISDTLKKKNQKNRSGSSKVYRGVIFWGNLDRESFDVAVNGLRMNSELFKDMWTKYNEFCRSQNAFLHEKFLKRNIKLFDGIITSTFIIADGIKGSNLNTFMNDFAAWDQSLEGFEHLGMNVGFIRTKLLVQRLMNLLSKSEYERYSKKRKEALEHLQQKSMLLRFSHTFAKTHPTGALKQAQHNPQKKLKAKHLGEGSSNIVNLLNKKTVDIDWKVADILAEVLHWLIFFGSSSFAHVPR</sequence>
<name>A0A7J7LVH6_9MAGN</name>
<dbReference type="OrthoDB" id="1909330at2759"/>